<name>A0ABV8SNH7_9GAMM</name>
<dbReference type="SUPFAM" id="SSF53474">
    <property type="entry name" value="alpha/beta-Hydrolases"/>
    <property type="match status" value="1"/>
</dbReference>
<protein>
    <recommendedName>
        <fullName evidence="4">Serine carboxypeptidase</fullName>
    </recommendedName>
</protein>
<organism evidence="2 3">
    <name type="scientific">Steroidobacter flavus</name>
    <dbReference type="NCBI Taxonomy" id="1842136"/>
    <lineage>
        <taxon>Bacteria</taxon>
        <taxon>Pseudomonadati</taxon>
        <taxon>Pseudomonadota</taxon>
        <taxon>Gammaproteobacteria</taxon>
        <taxon>Steroidobacterales</taxon>
        <taxon>Steroidobacteraceae</taxon>
        <taxon>Steroidobacter</taxon>
    </lineage>
</organism>
<dbReference type="RefSeq" id="WP_380594655.1">
    <property type="nucleotide sequence ID" value="NZ_JBHSDU010000001.1"/>
</dbReference>
<dbReference type="InterPro" id="IPR029058">
    <property type="entry name" value="AB_hydrolase_fold"/>
</dbReference>
<proteinExistence type="predicted"/>
<dbReference type="Pfam" id="PF00450">
    <property type="entry name" value="Peptidase_S10"/>
    <property type="match status" value="1"/>
</dbReference>
<reference evidence="3" key="1">
    <citation type="journal article" date="2019" name="Int. J. Syst. Evol. Microbiol.">
        <title>The Global Catalogue of Microorganisms (GCM) 10K type strain sequencing project: providing services to taxonomists for standard genome sequencing and annotation.</title>
        <authorList>
            <consortium name="The Broad Institute Genomics Platform"/>
            <consortium name="The Broad Institute Genome Sequencing Center for Infectious Disease"/>
            <person name="Wu L."/>
            <person name="Ma J."/>
        </authorList>
    </citation>
    <scope>NUCLEOTIDE SEQUENCE [LARGE SCALE GENOMIC DNA]</scope>
    <source>
        <strain evidence="3">CGMCC 1.10759</strain>
    </source>
</reference>
<evidence type="ECO:0000313" key="2">
    <source>
        <dbReference type="EMBL" id="MFC4307949.1"/>
    </source>
</evidence>
<feature type="chain" id="PRO_5046045399" description="Serine carboxypeptidase" evidence="1">
    <location>
        <begin position="20"/>
        <end position="498"/>
    </location>
</feature>
<comment type="caution">
    <text evidence="2">The sequence shown here is derived from an EMBL/GenBank/DDBJ whole genome shotgun (WGS) entry which is preliminary data.</text>
</comment>
<dbReference type="EMBL" id="JBHSDU010000001">
    <property type="protein sequence ID" value="MFC4307949.1"/>
    <property type="molecule type" value="Genomic_DNA"/>
</dbReference>
<accession>A0ABV8SNH7</accession>
<dbReference type="InterPro" id="IPR001563">
    <property type="entry name" value="Peptidase_S10"/>
</dbReference>
<evidence type="ECO:0000313" key="3">
    <source>
        <dbReference type="Proteomes" id="UP001595904"/>
    </source>
</evidence>
<sequence length="498" mass="54132">MVRFALAALAMLCAMTARAEEPAPVVTQHQIKVDGKTLQYTAEAGRIAIRDVQTGEPHAYMFYTAYRVRSSGQTRPVTFLWGGGPGGASVGMNFNLAGPMVAEGELFDGARLVANDRTWLTATDLVVVDQVGTGFSRPTRPEYAAEFNSTIGDTNSFAEFIRCWLIQHDAEETPVFIGGVSWGAPRAATVGYALTKQGLPLHGVIMITGETSLNKPYISRRLFEALRVVGMAEVARFHHRLSPELGTDRDAIAKAADTWVRNTYVPALDRIDQLSGAERSEIVAGLSRFTGIAPDAIDRKTLIVTPRQFHTLLLKDQDQKLFGFDTRVTTSRPPTSATPAILRHFKYELGYRTDLPYRGLGSPHNNAGFAPAGVFPPGPGENWVYATSPVPEAEANALMVAAVQRGGGPPTVGTPLPATDEAVQLNPNLKFLIILGRYDGESTCPANAELERNLPPYLRQAMTFKCYESGHTPWRTPGVGLQFANDARAFIRSASKTP</sequence>
<keyword evidence="3" id="KW-1185">Reference proteome</keyword>
<feature type="signal peptide" evidence="1">
    <location>
        <begin position="1"/>
        <end position="19"/>
    </location>
</feature>
<dbReference type="Gene3D" id="3.40.50.1820">
    <property type="entry name" value="alpha/beta hydrolase"/>
    <property type="match status" value="1"/>
</dbReference>
<keyword evidence="1" id="KW-0732">Signal</keyword>
<gene>
    <name evidence="2" type="ORF">ACFPN2_02540</name>
</gene>
<evidence type="ECO:0008006" key="4">
    <source>
        <dbReference type="Google" id="ProtNLM"/>
    </source>
</evidence>
<evidence type="ECO:0000256" key="1">
    <source>
        <dbReference type="SAM" id="SignalP"/>
    </source>
</evidence>
<dbReference type="Proteomes" id="UP001595904">
    <property type="component" value="Unassembled WGS sequence"/>
</dbReference>